<evidence type="ECO:0000256" key="3">
    <source>
        <dbReference type="ARBA" id="ARBA00022598"/>
    </source>
</evidence>
<gene>
    <name evidence="10" type="ORF">HaLaN_25594</name>
</gene>
<comment type="caution">
    <text evidence="10">The sequence shown here is derived from an EMBL/GenBank/DDBJ whole genome shotgun (WGS) entry which is preliminary data.</text>
</comment>
<keyword evidence="2" id="KW-0820">tRNA-binding</keyword>
<keyword evidence="8 10" id="KW-0030">Aminoacyl-tRNA synthetase</keyword>
<proteinExistence type="inferred from homology"/>
<dbReference type="GO" id="GO:0005829">
    <property type="term" value="C:cytosol"/>
    <property type="evidence" value="ECO:0007669"/>
    <property type="project" value="TreeGrafter"/>
</dbReference>
<dbReference type="EMBL" id="BLLF01003425">
    <property type="protein sequence ID" value="GFH27296.1"/>
    <property type="molecule type" value="Genomic_DNA"/>
</dbReference>
<dbReference type="GO" id="GO:0000049">
    <property type="term" value="F:tRNA binding"/>
    <property type="evidence" value="ECO:0007669"/>
    <property type="project" value="UniProtKB-KW"/>
</dbReference>
<protein>
    <submittedName>
        <fullName evidence="10">Alanyl-tRNA synthetase</fullName>
    </submittedName>
</protein>
<evidence type="ECO:0000256" key="2">
    <source>
        <dbReference type="ARBA" id="ARBA00022555"/>
    </source>
</evidence>
<evidence type="ECO:0000256" key="7">
    <source>
        <dbReference type="ARBA" id="ARBA00022917"/>
    </source>
</evidence>
<feature type="domain" description="Alanyl-transfer RNA synthetases family profile" evidence="9">
    <location>
        <begin position="1"/>
        <end position="113"/>
    </location>
</feature>
<dbReference type="InterPro" id="IPR018163">
    <property type="entry name" value="Thr/Ala-tRNA-synth_IIc_edit"/>
</dbReference>
<dbReference type="SUPFAM" id="SSF55186">
    <property type="entry name" value="ThrRS/AlaRS common domain"/>
    <property type="match status" value="1"/>
</dbReference>
<evidence type="ECO:0000256" key="5">
    <source>
        <dbReference type="ARBA" id="ARBA00022840"/>
    </source>
</evidence>
<dbReference type="PANTHER" id="PTHR11777">
    <property type="entry name" value="ALANYL-TRNA SYNTHETASE"/>
    <property type="match status" value="1"/>
</dbReference>
<dbReference type="GO" id="GO:0002161">
    <property type="term" value="F:aminoacyl-tRNA deacylase activity"/>
    <property type="evidence" value="ECO:0007669"/>
    <property type="project" value="TreeGrafter"/>
</dbReference>
<evidence type="ECO:0000313" key="11">
    <source>
        <dbReference type="Proteomes" id="UP000485058"/>
    </source>
</evidence>
<dbReference type="PROSITE" id="PS50860">
    <property type="entry name" value="AA_TRNA_LIGASE_II_ALA"/>
    <property type="match status" value="1"/>
</dbReference>
<keyword evidence="3" id="KW-0436">Ligase</keyword>
<dbReference type="Proteomes" id="UP000485058">
    <property type="component" value="Unassembled WGS sequence"/>
</dbReference>
<dbReference type="GO" id="GO:0005524">
    <property type="term" value="F:ATP binding"/>
    <property type="evidence" value="ECO:0007669"/>
    <property type="project" value="UniProtKB-KW"/>
</dbReference>
<evidence type="ECO:0000259" key="9">
    <source>
        <dbReference type="PROSITE" id="PS50860"/>
    </source>
</evidence>
<accession>A0A6A0A3N8</accession>
<dbReference type="InterPro" id="IPR050058">
    <property type="entry name" value="Ala-tRNA_ligase"/>
</dbReference>
<name>A0A6A0A3N8_HAELA</name>
<feature type="non-terminal residue" evidence="10">
    <location>
        <position position="113"/>
    </location>
</feature>
<dbReference type="Pfam" id="PF01411">
    <property type="entry name" value="tRNA-synt_2c"/>
    <property type="match status" value="1"/>
</dbReference>
<evidence type="ECO:0000256" key="8">
    <source>
        <dbReference type="ARBA" id="ARBA00023146"/>
    </source>
</evidence>
<keyword evidence="7" id="KW-0648">Protein biosynthesis</keyword>
<keyword evidence="6" id="KW-0694">RNA-binding</keyword>
<keyword evidence="4" id="KW-0547">Nucleotide-binding</keyword>
<keyword evidence="5" id="KW-0067">ATP-binding</keyword>
<dbReference type="AlphaFoldDB" id="A0A6A0A3N8"/>
<dbReference type="Gene3D" id="3.30.980.10">
    <property type="entry name" value="Threonyl-trna Synthetase, Chain A, domain 2"/>
    <property type="match status" value="1"/>
</dbReference>
<comment type="similarity">
    <text evidence="1">Belongs to the class-II aminoacyl-tRNA synthetase family.</text>
</comment>
<evidence type="ECO:0000313" key="10">
    <source>
        <dbReference type="EMBL" id="GFH27296.1"/>
    </source>
</evidence>
<dbReference type="PANTHER" id="PTHR11777:SF9">
    <property type="entry name" value="ALANINE--TRNA LIGASE, CYTOPLASMIC"/>
    <property type="match status" value="1"/>
</dbReference>
<sequence>CRVEVVLDATPFYAESGGQVGDRGLLQGPQGPGLLVMVEDVKKAAGGRLFVHSGEVQAGRLAVGDMVSAVVDEALRRQVRAHHTATHLLQSALRRVLGPDTCQQGSLVDGQRL</sequence>
<keyword evidence="11" id="KW-1185">Reference proteome</keyword>
<feature type="non-terminal residue" evidence="10">
    <location>
        <position position="1"/>
    </location>
</feature>
<dbReference type="InterPro" id="IPR009000">
    <property type="entry name" value="Transl_B-barrel_sf"/>
</dbReference>
<dbReference type="SUPFAM" id="SSF50447">
    <property type="entry name" value="Translation proteins"/>
    <property type="match status" value="1"/>
</dbReference>
<dbReference type="GO" id="GO:0004813">
    <property type="term" value="F:alanine-tRNA ligase activity"/>
    <property type="evidence" value="ECO:0007669"/>
    <property type="project" value="InterPro"/>
</dbReference>
<evidence type="ECO:0000256" key="1">
    <source>
        <dbReference type="ARBA" id="ARBA00008226"/>
    </source>
</evidence>
<dbReference type="InterPro" id="IPR018165">
    <property type="entry name" value="Ala-tRNA-synth_IIc_core"/>
</dbReference>
<evidence type="ECO:0000256" key="6">
    <source>
        <dbReference type="ARBA" id="ARBA00022884"/>
    </source>
</evidence>
<dbReference type="Gene3D" id="2.40.30.130">
    <property type="match status" value="1"/>
</dbReference>
<dbReference type="GO" id="GO:0006419">
    <property type="term" value="P:alanyl-tRNA aminoacylation"/>
    <property type="evidence" value="ECO:0007669"/>
    <property type="project" value="InterPro"/>
</dbReference>
<organism evidence="10 11">
    <name type="scientific">Haematococcus lacustris</name>
    <name type="common">Green alga</name>
    <name type="synonym">Haematococcus pluvialis</name>
    <dbReference type="NCBI Taxonomy" id="44745"/>
    <lineage>
        <taxon>Eukaryota</taxon>
        <taxon>Viridiplantae</taxon>
        <taxon>Chlorophyta</taxon>
        <taxon>core chlorophytes</taxon>
        <taxon>Chlorophyceae</taxon>
        <taxon>CS clade</taxon>
        <taxon>Chlamydomonadales</taxon>
        <taxon>Haematococcaceae</taxon>
        <taxon>Haematococcus</taxon>
    </lineage>
</organism>
<reference evidence="10 11" key="1">
    <citation type="submission" date="2020-02" db="EMBL/GenBank/DDBJ databases">
        <title>Draft genome sequence of Haematococcus lacustris strain NIES-144.</title>
        <authorList>
            <person name="Morimoto D."/>
            <person name="Nakagawa S."/>
            <person name="Yoshida T."/>
            <person name="Sawayama S."/>
        </authorList>
    </citation>
    <scope>NUCLEOTIDE SEQUENCE [LARGE SCALE GENOMIC DNA]</scope>
    <source>
        <strain evidence="10 11">NIES-144</strain>
    </source>
</reference>
<dbReference type="InterPro" id="IPR018164">
    <property type="entry name" value="Ala-tRNA-synth_IIc_N"/>
</dbReference>
<evidence type="ECO:0000256" key="4">
    <source>
        <dbReference type="ARBA" id="ARBA00022741"/>
    </source>
</evidence>